<comment type="caution">
    <text evidence="3">The sequence shown here is derived from an EMBL/GenBank/DDBJ whole genome shotgun (WGS) entry which is preliminary data.</text>
</comment>
<accession>A0A934KAU9</accession>
<dbReference type="Gene3D" id="3.40.50.12780">
    <property type="entry name" value="N-terminal domain of ligase-like"/>
    <property type="match status" value="1"/>
</dbReference>
<evidence type="ECO:0000259" key="1">
    <source>
        <dbReference type="Pfam" id="PF00501"/>
    </source>
</evidence>
<dbReference type="SUPFAM" id="SSF56801">
    <property type="entry name" value="Acetyl-CoA synthetase-like"/>
    <property type="match status" value="1"/>
</dbReference>
<dbReference type="PANTHER" id="PTHR43845">
    <property type="entry name" value="BLR5969 PROTEIN"/>
    <property type="match status" value="1"/>
</dbReference>
<dbReference type="Gene3D" id="3.30.300.30">
    <property type="match status" value="1"/>
</dbReference>
<dbReference type="InterPro" id="IPR042099">
    <property type="entry name" value="ANL_N_sf"/>
</dbReference>
<reference evidence="3" key="1">
    <citation type="submission" date="2020-10" db="EMBL/GenBank/DDBJ databases">
        <title>Ca. Dormibacterota MAGs.</title>
        <authorList>
            <person name="Montgomery K."/>
        </authorList>
    </citation>
    <scope>NUCLEOTIDE SEQUENCE [LARGE SCALE GENOMIC DNA]</scope>
    <source>
        <strain evidence="3">SC8812_S17_10</strain>
    </source>
</reference>
<gene>
    <name evidence="3" type="ORF">JF922_12780</name>
</gene>
<dbReference type="InterPro" id="IPR045851">
    <property type="entry name" value="AMP-bd_C_sf"/>
</dbReference>
<dbReference type="Pfam" id="PF14535">
    <property type="entry name" value="AMP-binding_C_2"/>
    <property type="match status" value="1"/>
</dbReference>
<organism evidence="3 4">
    <name type="scientific">Candidatus Nephthysia bennettiae</name>
    <dbReference type="NCBI Taxonomy" id="3127016"/>
    <lineage>
        <taxon>Bacteria</taxon>
        <taxon>Bacillati</taxon>
        <taxon>Candidatus Dormiibacterota</taxon>
        <taxon>Candidatus Dormibacteria</taxon>
        <taxon>Candidatus Dormibacterales</taxon>
        <taxon>Candidatus Dormibacteraceae</taxon>
        <taxon>Candidatus Nephthysia</taxon>
    </lineage>
</organism>
<evidence type="ECO:0000259" key="2">
    <source>
        <dbReference type="Pfam" id="PF14535"/>
    </source>
</evidence>
<dbReference type="PANTHER" id="PTHR43845:SF1">
    <property type="entry name" value="BLR5969 PROTEIN"/>
    <property type="match status" value="1"/>
</dbReference>
<feature type="domain" description="AMP-dependent synthetase/ligase" evidence="1">
    <location>
        <begin position="103"/>
        <end position="295"/>
    </location>
</feature>
<feature type="domain" description="AMP-dependent ligase C-terminal" evidence="2">
    <location>
        <begin position="351"/>
        <end position="443"/>
    </location>
</feature>
<evidence type="ECO:0000313" key="4">
    <source>
        <dbReference type="Proteomes" id="UP000612893"/>
    </source>
</evidence>
<dbReference type="InterPro" id="IPR028154">
    <property type="entry name" value="AMP-dep_Lig_C"/>
</dbReference>
<name>A0A934KAU9_9BACT</name>
<dbReference type="Pfam" id="PF00501">
    <property type="entry name" value="AMP-binding"/>
    <property type="match status" value="1"/>
</dbReference>
<sequence>MDSAVVVREPPERGYWNAVTETMPREQLRGLQWHKLRTSLEHARRGSPFWRSRIPDGIRSLDDYLARMPILTRDEILGAEATSPPYGDFASCDPSLAIRHHQTSGTSGRPPVRTFDTARDWAWAADMWCTGLYGMGIRPHDRATVAFGYGLFIGFWGLHYALEKIGVTTIATGSFDSEARVRLLLEHGITVLACTPTYALRLAQTARQMGIDLARDSWVRIVVCSGEPRPESTKRAIADAFGAFVGDSAGMTEAATIFMFECTEEPGGCHLIESDFIEEVLDPDTLRPVPYGELGVRVMTSLGREGIQMFRYWSNDLVVRRPWSECTCGRSWDWYEGGIRGRHEEMRRVRGVSLMPVMVEEVVRAFPEVEEFQSSLRTIEELDTLVVRIEPRPDVPAERHQQLAERVGREVTHQLSLTPIVEVAGTGSLPRFEVNARRFQDERTEAASPSR</sequence>
<dbReference type="Proteomes" id="UP000612893">
    <property type="component" value="Unassembled WGS sequence"/>
</dbReference>
<dbReference type="RefSeq" id="WP_338202203.1">
    <property type="nucleotide sequence ID" value="NZ_JAEKNR010000136.1"/>
</dbReference>
<evidence type="ECO:0000313" key="3">
    <source>
        <dbReference type="EMBL" id="MBJ7598943.1"/>
    </source>
</evidence>
<proteinExistence type="predicted"/>
<dbReference type="EMBL" id="JAEKNR010000136">
    <property type="protein sequence ID" value="MBJ7598943.1"/>
    <property type="molecule type" value="Genomic_DNA"/>
</dbReference>
<keyword evidence="4" id="KW-1185">Reference proteome</keyword>
<dbReference type="AlphaFoldDB" id="A0A934KAU9"/>
<protein>
    <submittedName>
        <fullName evidence="3">AMP-binding protein</fullName>
    </submittedName>
</protein>
<dbReference type="InterPro" id="IPR000873">
    <property type="entry name" value="AMP-dep_synth/lig_dom"/>
</dbReference>